<sequence>MGERVRALREAAGLRQEDLSRAARAAGLAWPRSKIAQLERGDKALSAEELLLLPVVLGWVLDRPVPWRELVDGDIALSDQVTIAAADLSRYMALPLAELLAVRASDPGEVWERIRGRCAELGIPAQPPAFAEVLAASGEAEYRAATRLKESGEVYAAISAHLWGRTMSAERDDLAEESGAAAAGLTAHRGRAARTLDEEVQAFIRKE</sequence>
<gene>
    <name evidence="1" type="ORF">C1I98_28530</name>
</gene>
<dbReference type="AlphaFoldDB" id="A0A2W2GHJ9"/>
<dbReference type="Gene3D" id="1.10.260.40">
    <property type="entry name" value="lambda repressor-like DNA-binding domains"/>
    <property type="match status" value="1"/>
</dbReference>
<proteinExistence type="predicted"/>
<keyword evidence="2" id="KW-1185">Reference proteome</keyword>
<dbReference type="Proteomes" id="UP000248544">
    <property type="component" value="Unassembled WGS sequence"/>
</dbReference>
<evidence type="ECO:0000313" key="1">
    <source>
        <dbReference type="EMBL" id="PZG33707.1"/>
    </source>
</evidence>
<reference evidence="1 2" key="1">
    <citation type="submission" date="2018-01" db="EMBL/GenBank/DDBJ databases">
        <title>Draft genome sequence of Sphaerisporangium sp. 7K107.</title>
        <authorList>
            <person name="Sahin N."/>
            <person name="Saygin H."/>
            <person name="Ay H."/>
        </authorList>
    </citation>
    <scope>NUCLEOTIDE SEQUENCE [LARGE SCALE GENOMIC DNA]</scope>
    <source>
        <strain evidence="1 2">7K107</strain>
    </source>
</reference>
<dbReference type="GO" id="GO:0003677">
    <property type="term" value="F:DNA binding"/>
    <property type="evidence" value="ECO:0007669"/>
    <property type="project" value="InterPro"/>
</dbReference>
<evidence type="ECO:0000313" key="2">
    <source>
        <dbReference type="Proteomes" id="UP000248544"/>
    </source>
</evidence>
<protein>
    <submittedName>
        <fullName evidence="1">Uncharacterized protein</fullName>
    </submittedName>
</protein>
<dbReference type="CDD" id="cd00093">
    <property type="entry name" value="HTH_XRE"/>
    <property type="match status" value="1"/>
</dbReference>
<dbReference type="InterPro" id="IPR001387">
    <property type="entry name" value="Cro/C1-type_HTH"/>
</dbReference>
<name>A0A2W2GHJ9_9ACTN</name>
<dbReference type="Pfam" id="PF13560">
    <property type="entry name" value="HTH_31"/>
    <property type="match status" value="1"/>
</dbReference>
<comment type="caution">
    <text evidence="1">The sequence shown here is derived from an EMBL/GenBank/DDBJ whole genome shotgun (WGS) entry which is preliminary data.</text>
</comment>
<dbReference type="EMBL" id="POUA01000292">
    <property type="protein sequence ID" value="PZG33707.1"/>
    <property type="molecule type" value="Genomic_DNA"/>
</dbReference>
<dbReference type="SUPFAM" id="SSF47413">
    <property type="entry name" value="lambda repressor-like DNA-binding domains"/>
    <property type="match status" value="1"/>
</dbReference>
<dbReference type="InterPro" id="IPR010982">
    <property type="entry name" value="Lambda_DNA-bd_dom_sf"/>
</dbReference>
<accession>A0A2W2GHJ9</accession>
<organism evidence="1 2">
    <name type="scientific">Spongiactinospora gelatinilytica</name>
    <dbReference type="NCBI Taxonomy" id="2666298"/>
    <lineage>
        <taxon>Bacteria</taxon>
        <taxon>Bacillati</taxon>
        <taxon>Actinomycetota</taxon>
        <taxon>Actinomycetes</taxon>
        <taxon>Streptosporangiales</taxon>
        <taxon>Streptosporangiaceae</taxon>
        <taxon>Spongiactinospora</taxon>
    </lineage>
</organism>